<sequence>MLSRVAEASVSCDCTLPSCPRRLLCHPRWLWSTATGAFAILVLKHSIPNMALYCVSGIQDPFHILGRRRKQ</sequence>
<protein>
    <submittedName>
        <fullName evidence="1">Uncharacterized protein</fullName>
    </submittedName>
</protein>
<evidence type="ECO:0000313" key="1">
    <source>
        <dbReference type="EMBL" id="KAL2788131.1"/>
    </source>
</evidence>
<dbReference type="EMBL" id="JBFTWV010000084">
    <property type="protein sequence ID" value="KAL2788131.1"/>
    <property type="molecule type" value="Genomic_DNA"/>
</dbReference>
<evidence type="ECO:0000313" key="2">
    <source>
        <dbReference type="Proteomes" id="UP001610563"/>
    </source>
</evidence>
<keyword evidence="2" id="KW-1185">Reference proteome</keyword>
<dbReference type="Proteomes" id="UP001610563">
    <property type="component" value="Unassembled WGS sequence"/>
</dbReference>
<proteinExistence type="predicted"/>
<organism evidence="1 2">
    <name type="scientific">Aspergillus keveii</name>
    <dbReference type="NCBI Taxonomy" id="714993"/>
    <lineage>
        <taxon>Eukaryota</taxon>
        <taxon>Fungi</taxon>
        <taxon>Dikarya</taxon>
        <taxon>Ascomycota</taxon>
        <taxon>Pezizomycotina</taxon>
        <taxon>Eurotiomycetes</taxon>
        <taxon>Eurotiomycetidae</taxon>
        <taxon>Eurotiales</taxon>
        <taxon>Aspergillaceae</taxon>
        <taxon>Aspergillus</taxon>
        <taxon>Aspergillus subgen. Nidulantes</taxon>
    </lineage>
</organism>
<name>A0ABR4FXZ5_9EURO</name>
<accession>A0ABR4FXZ5</accession>
<reference evidence="1 2" key="1">
    <citation type="submission" date="2024-07" db="EMBL/GenBank/DDBJ databases">
        <title>Section-level genome sequencing and comparative genomics of Aspergillus sections Usti and Cavernicolus.</title>
        <authorList>
            <consortium name="Lawrence Berkeley National Laboratory"/>
            <person name="Nybo J.L."/>
            <person name="Vesth T.C."/>
            <person name="Theobald S."/>
            <person name="Frisvad J.C."/>
            <person name="Larsen T.O."/>
            <person name="Kjaerboelling I."/>
            <person name="Rothschild-Mancinelli K."/>
            <person name="Lyhne E.K."/>
            <person name="Kogle M.E."/>
            <person name="Barry K."/>
            <person name="Clum A."/>
            <person name="Na H."/>
            <person name="Ledsgaard L."/>
            <person name="Lin J."/>
            <person name="Lipzen A."/>
            <person name="Kuo A."/>
            <person name="Riley R."/>
            <person name="Mondo S."/>
            <person name="Labutti K."/>
            <person name="Haridas S."/>
            <person name="Pangalinan J."/>
            <person name="Salamov A.A."/>
            <person name="Simmons B.A."/>
            <person name="Magnuson J.K."/>
            <person name="Chen J."/>
            <person name="Drula E."/>
            <person name="Henrissat B."/>
            <person name="Wiebenga A."/>
            <person name="Lubbers R.J."/>
            <person name="Gomes A.C."/>
            <person name="Makela M.R."/>
            <person name="Stajich J."/>
            <person name="Grigoriev I.V."/>
            <person name="Mortensen U.H."/>
            <person name="De Vries R.P."/>
            <person name="Baker S.E."/>
            <person name="Andersen M.R."/>
        </authorList>
    </citation>
    <scope>NUCLEOTIDE SEQUENCE [LARGE SCALE GENOMIC DNA]</scope>
    <source>
        <strain evidence="1 2">CBS 209.92</strain>
    </source>
</reference>
<comment type="caution">
    <text evidence="1">The sequence shown here is derived from an EMBL/GenBank/DDBJ whole genome shotgun (WGS) entry which is preliminary data.</text>
</comment>
<gene>
    <name evidence="1" type="ORF">BJX66DRAFT_309397</name>
</gene>